<dbReference type="AlphaFoldDB" id="A0A523UXX1"/>
<dbReference type="InterPro" id="IPR013216">
    <property type="entry name" value="Methyltransf_11"/>
</dbReference>
<evidence type="ECO:0000259" key="1">
    <source>
        <dbReference type="Pfam" id="PF08241"/>
    </source>
</evidence>
<dbReference type="Gene3D" id="3.40.50.150">
    <property type="entry name" value="Vaccinia Virus protein VP39"/>
    <property type="match status" value="1"/>
</dbReference>
<reference evidence="2 3" key="1">
    <citation type="submission" date="2019-03" db="EMBL/GenBank/DDBJ databases">
        <title>Metabolic potential of uncultured bacteria and archaea associated with petroleum seepage in deep-sea sediments.</title>
        <authorList>
            <person name="Dong X."/>
            <person name="Hubert C."/>
        </authorList>
    </citation>
    <scope>NUCLEOTIDE SEQUENCE [LARGE SCALE GENOMIC DNA]</scope>
    <source>
        <strain evidence="2">E44_bin18</strain>
    </source>
</reference>
<keyword evidence="2" id="KW-0808">Transferase</keyword>
<proteinExistence type="predicted"/>
<dbReference type="InterPro" id="IPR029063">
    <property type="entry name" value="SAM-dependent_MTases_sf"/>
</dbReference>
<evidence type="ECO:0000313" key="3">
    <source>
        <dbReference type="Proteomes" id="UP000315525"/>
    </source>
</evidence>
<gene>
    <name evidence="2" type="ORF">E3J62_01500</name>
</gene>
<dbReference type="EMBL" id="SOJN01000022">
    <property type="protein sequence ID" value="TET47384.1"/>
    <property type="molecule type" value="Genomic_DNA"/>
</dbReference>
<protein>
    <submittedName>
        <fullName evidence="2">Class I SAM-dependent methyltransferase</fullName>
    </submittedName>
</protein>
<dbReference type="GO" id="GO:0032259">
    <property type="term" value="P:methylation"/>
    <property type="evidence" value="ECO:0007669"/>
    <property type="project" value="UniProtKB-KW"/>
</dbReference>
<name>A0A523UXX1_UNCT6</name>
<accession>A0A523UXX1</accession>
<comment type="caution">
    <text evidence="2">The sequence shown here is derived from an EMBL/GenBank/DDBJ whole genome shotgun (WGS) entry which is preliminary data.</text>
</comment>
<sequence length="213" mass="23936">MRGSIKRFVKLVAETLPISEPIYEFGALQVPGQEGLADLRPLFPDKEYVGSDMREGPGVDVILDLHHIDLPSESVGTALILDTLEHVESPRKAIEEAHRILKSDGIVVISSVMYFPIHDHPYDYWRFTPEAFRSLLKPFASSFVDFGGAACLPHTVVGIGFKGPLPEDVMERFVKRVKQTKPLRRGWKGLASLFLSPILWTIYRKIRGVTPQT</sequence>
<organism evidence="2 3">
    <name type="scientific">candidate division TA06 bacterium</name>
    <dbReference type="NCBI Taxonomy" id="2250710"/>
    <lineage>
        <taxon>Bacteria</taxon>
        <taxon>Bacteria division TA06</taxon>
    </lineage>
</organism>
<keyword evidence="2" id="KW-0489">Methyltransferase</keyword>
<dbReference type="SUPFAM" id="SSF53335">
    <property type="entry name" value="S-adenosyl-L-methionine-dependent methyltransferases"/>
    <property type="match status" value="1"/>
</dbReference>
<dbReference type="Proteomes" id="UP000315525">
    <property type="component" value="Unassembled WGS sequence"/>
</dbReference>
<dbReference type="Pfam" id="PF08241">
    <property type="entry name" value="Methyltransf_11"/>
    <property type="match status" value="1"/>
</dbReference>
<evidence type="ECO:0000313" key="2">
    <source>
        <dbReference type="EMBL" id="TET47384.1"/>
    </source>
</evidence>
<feature type="domain" description="Methyltransferase type 11" evidence="1">
    <location>
        <begin position="61"/>
        <end position="109"/>
    </location>
</feature>
<dbReference type="GO" id="GO:0008757">
    <property type="term" value="F:S-adenosylmethionine-dependent methyltransferase activity"/>
    <property type="evidence" value="ECO:0007669"/>
    <property type="project" value="InterPro"/>
</dbReference>